<protein>
    <submittedName>
        <fullName evidence="1">Isochorismatase family protein</fullName>
    </submittedName>
</protein>
<dbReference type="InterPro" id="IPR053152">
    <property type="entry name" value="Hydrolase_YcaC-like"/>
</dbReference>
<dbReference type="AlphaFoldDB" id="A0A379SI58"/>
<reference evidence="1 2" key="1">
    <citation type="submission" date="2018-06" db="EMBL/GenBank/DDBJ databases">
        <authorList>
            <consortium name="Pathogen Informatics"/>
            <person name="Doyle S."/>
        </authorList>
    </citation>
    <scope>NUCLEOTIDE SEQUENCE [LARGE SCALE GENOMIC DNA]</scope>
    <source>
        <strain evidence="1 2">NCTC7303</strain>
    </source>
</reference>
<gene>
    <name evidence="1" type="primary">ycaC_1</name>
    <name evidence="1" type="ORF">NCTC7303_00882</name>
</gene>
<name>A0A379SI58_SALER</name>
<dbReference type="Proteomes" id="UP000255443">
    <property type="component" value="Unassembled WGS sequence"/>
</dbReference>
<dbReference type="PANTHER" id="PTHR43559:SF2">
    <property type="entry name" value="HOMOLOG OF SLSA IN STM"/>
    <property type="match status" value="1"/>
</dbReference>
<sequence>MAFPAISAVAEGYKVFAVIDASGTYSKMAQEITLARIVQAGVVPMDTAAVASEMQGTWNREDAAAWAEVYTQVFPAYQLLMESYSKAQDVVKNNERLDSQR</sequence>
<dbReference type="InterPro" id="IPR036380">
    <property type="entry name" value="Isochorismatase-like_sf"/>
</dbReference>
<dbReference type="PANTHER" id="PTHR43559">
    <property type="entry name" value="HYDROLASE YCAC-RELATED"/>
    <property type="match status" value="1"/>
</dbReference>
<accession>A0A379SI58</accession>
<organism evidence="1 2">
    <name type="scientific">Salmonella enterica subsp. arizonae</name>
    <dbReference type="NCBI Taxonomy" id="59203"/>
    <lineage>
        <taxon>Bacteria</taxon>
        <taxon>Pseudomonadati</taxon>
        <taxon>Pseudomonadota</taxon>
        <taxon>Gammaproteobacteria</taxon>
        <taxon>Enterobacterales</taxon>
        <taxon>Enterobacteriaceae</taxon>
        <taxon>Salmonella</taxon>
    </lineage>
</organism>
<proteinExistence type="predicted"/>
<evidence type="ECO:0000313" key="1">
    <source>
        <dbReference type="EMBL" id="SUG28738.1"/>
    </source>
</evidence>
<evidence type="ECO:0000313" key="2">
    <source>
        <dbReference type="Proteomes" id="UP000255443"/>
    </source>
</evidence>
<dbReference type="Gene3D" id="3.40.50.850">
    <property type="entry name" value="Isochorismatase-like"/>
    <property type="match status" value="1"/>
</dbReference>
<dbReference type="EMBL" id="UGXC01000002">
    <property type="protein sequence ID" value="SUG28738.1"/>
    <property type="molecule type" value="Genomic_DNA"/>
</dbReference>
<dbReference type="SUPFAM" id="SSF52499">
    <property type="entry name" value="Isochorismatase-like hydrolases"/>
    <property type="match status" value="1"/>
</dbReference>